<dbReference type="EMBL" id="AZBU02000002">
    <property type="protein sequence ID" value="TKR95356.1"/>
    <property type="molecule type" value="Genomic_DNA"/>
</dbReference>
<dbReference type="AlphaFoldDB" id="A0A4U5PG54"/>
<keyword evidence="1" id="KW-0812">Transmembrane</keyword>
<keyword evidence="3" id="KW-1185">Reference proteome</keyword>
<protein>
    <submittedName>
        <fullName evidence="2">Uncharacterized protein</fullName>
    </submittedName>
</protein>
<gene>
    <name evidence="2" type="ORF">L596_009536</name>
</gene>
<evidence type="ECO:0000256" key="1">
    <source>
        <dbReference type="SAM" id="Phobius"/>
    </source>
</evidence>
<comment type="caution">
    <text evidence="2">The sequence shown here is derived from an EMBL/GenBank/DDBJ whole genome shotgun (WGS) entry which is preliminary data.</text>
</comment>
<sequence length="88" mass="10035">MRRCMRRCKSTISKFFENPCVAVRVRTCDQCLLKSLMCSAKITVTCAVVCLPFLFLLVRLIAWICRVKHASASFVIISHFFTSTMKAP</sequence>
<evidence type="ECO:0000313" key="3">
    <source>
        <dbReference type="Proteomes" id="UP000298663"/>
    </source>
</evidence>
<reference evidence="2 3" key="2">
    <citation type="journal article" date="2019" name="G3 (Bethesda)">
        <title>Hybrid Assembly of the Genome of the Entomopathogenic Nematode Steinernema carpocapsae Identifies the X-Chromosome.</title>
        <authorList>
            <person name="Serra L."/>
            <person name="Macchietto M."/>
            <person name="Macias-Munoz A."/>
            <person name="McGill C.J."/>
            <person name="Rodriguez I.M."/>
            <person name="Rodriguez B."/>
            <person name="Murad R."/>
            <person name="Mortazavi A."/>
        </authorList>
    </citation>
    <scope>NUCLEOTIDE SEQUENCE [LARGE SCALE GENOMIC DNA]</scope>
    <source>
        <strain evidence="2 3">ALL</strain>
    </source>
</reference>
<name>A0A4U5PG54_STECR</name>
<proteinExistence type="predicted"/>
<reference evidence="2 3" key="1">
    <citation type="journal article" date="2015" name="Genome Biol.">
        <title>Comparative genomics of Steinernema reveals deeply conserved gene regulatory networks.</title>
        <authorList>
            <person name="Dillman A.R."/>
            <person name="Macchietto M."/>
            <person name="Porter C.F."/>
            <person name="Rogers A."/>
            <person name="Williams B."/>
            <person name="Antoshechkin I."/>
            <person name="Lee M.M."/>
            <person name="Goodwin Z."/>
            <person name="Lu X."/>
            <person name="Lewis E.E."/>
            <person name="Goodrich-Blair H."/>
            <person name="Stock S.P."/>
            <person name="Adams B.J."/>
            <person name="Sternberg P.W."/>
            <person name="Mortazavi A."/>
        </authorList>
    </citation>
    <scope>NUCLEOTIDE SEQUENCE [LARGE SCALE GENOMIC DNA]</scope>
    <source>
        <strain evidence="2 3">ALL</strain>
    </source>
</reference>
<feature type="transmembrane region" description="Helical" evidence="1">
    <location>
        <begin position="42"/>
        <end position="64"/>
    </location>
</feature>
<accession>A0A4U5PG54</accession>
<dbReference type="Proteomes" id="UP000298663">
    <property type="component" value="Unassembled WGS sequence"/>
</dbReference>
<keyword evidence="1" id="KW-0472">Membrane</keyword>
<organism evidence="2 3">
    <name type="scientific">Steinernema carpocapsae</name>
    <name type="common">Entomopathogenic nematode</name>
    <dbReference type="NCBI Taxonomy" id="34508"/>
    <lineage>
        <taxon>Eukaryota</taxon>
        <taxon>Metazoa</taxon>
        <taxon>Ecdysozoa</taxon>
        <taxon>Nematoda</taxon>
        <taxon>Chromadorea</taxon>
        <taxon>Rhabditida</taxon>
        <taxon>Tylenchina</taxon>
        <taxon>Panagrolaimomorpha</taxon>
        <taxon>Strongyloidoidea</taxon>
        <taxon>Steinernematidae</taxon>
        <taxon>Steinernema</taxon>
    </lineage>
</organism>
<keyword evidence="1" id="KW-1133">Transmembrane helix</keyword>
<evidence type="ECO:0000313" key="2">
    <source>
        <dbReference type="EMBL" id="TKR95356.1"/>
    </source>
</evidence>